<reference evidence="2" key="1">
    <citation type="submission" date="2020-05" db="EMBL/GenBank/DDBJ databases">
        <authorList>
            <person name="Chiriac C."/>
            <person name="Salcher M."/>
            <person name="Ghai R."/>
            <person name="Kavagutti S V."/>
        </authorList>
    </citation>
    <scope>NUCLEOTIDE SEQUENCE</scope>
</reference>
<gene>
    <name evidence="2" type="ORF">UFOPK3610_01177</name>
</gene>
<dbReference type="EMBL" id="CAFBMR010000046">
    <property type="protein sequence ID" value="CAB4916901.1"/>
    <property type="molecule type" value="Genomic_DNA"/>
</dbReference>
<accession>A0A6J7H7H1</accession>
<feature type="region of interest" description="Disordered" evidence="1">
    <location>
        <begin position="128"/>
        <end position="151"/>
    </location>
</feature>
<feature type="compositionally biased region" description="Basic and acidic residues" evidence="1">
    <location>
        <begin position="128"/>
        <end position="145"/>
    </location>
</feature>
<organism evidence="2">
    <name type="scientific">freshwater metagenome</name>
    <dbReference type="NCBI Taxonomy" id="449393"/>
    <lineage>
        <taxon>unclassified sequences</taxon>
        <taxon>metagenomes</taxon>
        <taxon>ecological metagenomes</taxon>
    </lineage>
</organism>
<dbReference type="AlphaFoldDB" id="A0A6J7H7H1"/>
<sequence length="151" mass="16469">MHTLHAGTFAINARGVAEGCDCQPLRRADKTTKRIGLVARVLSNSGERRRVQGLSEQGAYAADDSRERAVHRPRCRAWTEISGVHPMGELAHPLRLAIRIARDDAAEPGSDEFLGGCEHIHLYSMPRDGVDRDFKSGPTADKGEPRSVMGG</sequence>
<name>A0A6J7H7H1_9ZZZZ</name>
<protein>
    <submittedName>
        <fullName evidence="2">Unannotated protein</fullName>
    </submittedName>
</protein>
<evidence type="ECO:0000256" key="1">
    <source>
        <dbReference type="SAM" id="MobiDB-lite"/>
    </source>
</evidence>
<evidence type="ECO:0000313" key="2">
    <source>
        <dbReference type="EMBL" id="CAB4916901.1"/>
    </source>
</evidence>
<proteinExistence type="predicted"/>